<sequence length="292" mass="34175">MNKKFIFANHYKSCRGLQIRTMERTIKKDKYSNWDGFLVELQSKGRFIFTFDELRTRFDLSEETLLQVLYRYKSKKQVAQIRKGFYAIIPPEYSKQGMLPPYFFIDDLMKSLNKLYYVALLSAAAIYGAAHQQPMEFFVIAESPAPRDIKNNKLKITFLSKNDWVRDGVTQQKTNAGYMNVSLPELTALDFFDYTRVFGINRIVSVLQELVEKMKITTLVKIAKHYTNTAAIQRLGYVLETELLQEKLANYLWQVLNQRNFFPIPLSPQKAKKGDANNRWKVIKNMEIESDL</sequence>
<gene>
    <name evidence="2" type="ORF">EZS27_009565</name>
</gene>
<evidence type="ECO:0000259" key="1">
    <source>
        <dbReference type="Pfam" id="PF09407"/>
    </source>
</evidence>
<reference evidence="2" key="1">
    <citation type="submission" date="2019-03" db="EMBL/GenBank/DDBJ databases">
        <title>Single cell metagenomics reveals metabolic interactions within the superorganism composed of flagellate Streblomastix strix and complex community of Bacteroidetes bacteria on its surface.</title>
        <authorList>
            <person name="Treitli S.C."/>
            <person name="Kolisko M."/>
            <person name="Husnik F."/>
            <person name="Keeling P."/>
            <person name="Hampl V."/>
        </authorList>
    </citation>
    <scope>NUCLEOTIDE SEQUENCE</scope>
    <source>
        <strain evidence="2">STM</strain>
    </source>
</reference>
<dbReference type="AlphaFoldDB" id="A0A5J4SBP2"/>
<evidence type="ECO:0000313" key="2">
    <source>
        <dbReference type="EMBL" id="KAA6342693.1"/>
    </source>
</evidence>
<dbReference type="InterPro" id="IPR018547">
    <property type="entry name" value="AbiEi_C"/>
</dbReference>
<proteinExistence type="predicted"/>
<organism evidence="2">
    <name type="scientific">termite gut metagenome</name>
    <dbReference type="NCBI Taxonomy" id="433724"/>
    <lineage>
        <taxon>unclassified sequences</taxon>
        <taxon>metagenomes</taxon>
        <taxon>organismal metagenomes</taxon>
    </lineage>
</organism>
<dbReference type="Pfam" id="PF09407">
    <property type="entry name" value="AbiEi_1"/>
    <property type="match status" value="1"/>
</dbReference>
<feature type="domain" description="AbiEi antitoxin C-terminal" evidence="1">
    <location>
        <begin position="100"/>
        <end position="240"/>
    </location>
</feature>
<protein>
    <recommendedName>
        <fullName evidence="1">AbiEi antitoxin C-terminal domain-containing protein</fullName>
    </recommendedName>
</protein>
<accession>A0A5J4SBP2</accession>
<comment type="caution">
    <text evidence="2">The sequence shown here is derived from an EMBL/GenBank/DDBJ whole genome shotgun (WGS) entry which is preliminary data.</text>
</comment>
<dbReference type="EMBL" id="SNRY01000310">
    <property type="protein sequence ID" value="KAA6342693.1"/>
    <property type="molecule type" value="Genomic_DNA"/>
</dbReference>
<name>A0A5J4SBP2_9ZZZZ</name>